<organism evidence="2 3">
    <name type="scientific">Oedothorax gibbosus</name>
    <dbReference type="NCBI Taxonomy" id="931172"/>
    <lineage>
        <taxon>Eukaryota</taxon>
        <taxon>Metazoa</taxon>
        <taxon>Ecdysozoa</taxon>
        <taxon>Arthropoda</taxon>
        <taxon>Chelicerata</taxon>
        <taxon>Arachnida</taxon>
        <taxon>Araneae</taxon>
        <taxon>Araneomorphae</taxon>
        <taxon>Entelegynae</taxon>
        <taxon>Araneoidea</taxon>
        <taxon>Linyphiidae</taxon>
        <taxon>Erigoninae</taxon>
        <taxon>Oedothorax</taxon>
    </lineage>
</organism>
<protein>
    <submittedName>
        <fullName evidence="2">Uncharacterized protein</fullName>
    </submittedName>
</protein>
<accession>A0AAV6VUA9</accession>
<evidence type="ECO:0000313" key="2">
    <source>
        <dbReference type="EMBL" id="KAG8200309.1"/>
    </source>
</evidence>
<sequence length="108" mass="12033">MSPNSIVKATATRQTAEGKDKNLPRRNQPSPLGFLGKISPKGMTKSPPHWGSQVKKFKAALLQQLFQIGKGVANVKEHVGMELERNSLSTTETVLVYQYSRQNDLQIR</sequence>
<dbReference type="EMBL" id="JAFNEN010000016">
    <property type="protein sequence ID" value="KAG8200309.1"/>
    <property type="molecule type" value="Genomic_DNA"/>
</dbReference>
<dbReference type="AlphaFoldDB" id="A0AAV6VUA9"/>
<keyword evidence="3" id="KW-1185">Reference proteome</keyword>
<gene>
    <name evidence="2" type="ORF">JTE90_028493</name>
</gene>
<reference evidence="2 3" key="1">
    <citation type="journal article" date="2022" name="Nat. Ecol. Evol.">
        <title>A masculinizing supergene underlies an exaggerated male reproductive morph in a spider.</title>
        <authorList>
            <person name="Hendrickx F."/>
            <person name="De Corte Z."/>
            <person name="Sonet G."/>
            <person name="Van Belleghem S.M."/>
            <person name="Kostlbacher S."/>
            <person name="Vangestel C."/>
        </authorList>
    </citation>
    <scope>NUCLEOTIDE SEQUENCE [LARGE SCALE GENOMIC DNA]</scope>
    <source>
        <strain evidence="2">W744_W776</strain>
    </source>
</reference>
<evidence type="ECO:0000313" key="3">
    <source>
        <dbReference type="Proteomes" id="UP000827092"/>
    </source>
</evidence>
<evidence type="ECO:0000256" key="1">
    <source>
        <dbReference type="SAM" id="MobiDB-lite"/>
    </source>
</evidence>
<name>A0AAV6VUA9_9ARAC</name>
<comment type="caution">
    <text evidence="2">The sequence shown here is derived from an EMBL/GenBank/DDBJ whole genome shotgun (WGS) entry which is preliminary data.</text>
</comment>
<feature type="region of interest" description="Disordered" evidence="1">
    <location>
        <begin position="1"/>
        <end position="50"/>
    </location>
</feature>
<proteinExistence type="predicted"/>
<feature type="compositionally biased region" description="Polar residues" evidence="1">
    <location>
        <begin position="1"/>
        <end position="15"/>
    </location>
</feature>
<dbReference type="Proteomes" id="UP000827092">
    <property type="component" value="Unassembled WGS sequence"/>
</dbReference>